<dbReference type="InterPro" id="IPR032821">
    <property type="entry name" value="PKS_assoc"/>
</dbReference>
<name>A0ABS0NHJ9_9ACTN</name>
<comment type="caution">
    <text evidence="11">The sequence shown here is derived from an EMBL/GenBank/DDBJ whole genome shotgun (WGS) entry which is preliminary data.</text>
</comment>
<dbReference type="EMBL" id="JACYXC010000001">
    <property type="protein sequence ID" value="MBH5334676.1"/>
    <property type="molecule type" value="Genomic_DNA"/>
</dbReference>
<dbReference type="PANTHER" id="PTHR43775:SF37">
    <property type="entry name" value="SI:DKEY-61P9.11"/>
    <property type="match status" value="1"/>
</dbReference>
<dbReference type="Gene3D" id="3.30.70.250">
    <property type="entry name" value="Malonyl-CoA ACP transacylase, ACP-binding"/>
    <property type="match status" value="1"/>
</dbReference>
<feature type="region of interest" description="N-terminal hotdog fold" evidence="6">
    <location>
        <begin position="1376"/>
        <end position="1498"/>
    </location>
</feature>
<dbReference type="Gene3D" id="3.40.366.10">
    <property type="entry name" value="Malonyl-Coenzyme A Acyl Carrier Protein, domain 2"/>
    <property type="match status" value="1"/>
</dbReference>
<evidence type="ECO:0000256" key="7">
    <source>
        <dbReference type="SAM" id="MobiDB-lite"/>
    </source>
</evidence>
<sequence length="1913" mass="200335">MAVTGMAGRFPGAPDVETFWANLVAGRESISVLTPEELAASGVTPELLASDSYVPAKGVLPDADMFDAGFFGYSPREAEVMDPQHRVFLECVWAALESAGCDPRTFEGRIGVFAGSSMNSYLLFNVMANERVYRATGPYQTLLASDKDFLATRVAYKLGLKGPGLTVQTACSTSLTAVHLACQSLLNGECDIAVAGGVSVSSPLRAGYVHETGGILSPDGHCRAFGAGAAGTVAGNGVGVVVLRRLADAVAAGDTVDAVVLGTAVNNDGSLKAGYTAPSVEGQAEVIAEALAVAEVDAATIGYVEAHGTGTALGDPIEVAALTRAFREHTEDTGYCALGSVKSNVGHLDAAAGVTALIKAVLALKHRTIPATLHGERPNPALGLDDSPFRLSSATEEWPARQTPRRAGVSAFGIGGTNVHVVLEEAPEPPATPAAAGDGGGAARPVHLLPLSARDGQALAERAALLADHLERHPGTDLSDAAHTLAHRRTALELRTSVVAADRAEAVAALRRITPADAVTAADPAPVAFCFPGQGSQYPGMARGVYAAEPVFAAALDRCAELFARETGEDPRRLLFPAPADAEAAEELLRRTEHTQPALFTVEYALAELWRSWGVVPRAMAGHSVGELVAACLAGVFTLPDAVRLVAARGRLVAGMPEGAMLGVFLSEEETAARLGGGLELAAVNSTGLTVVSGPAGAVEELRRALVADGVGCRPLHTSHAFHSAAMDAAVEPFTELVRTVELSAPEIPFCSGVTGTWITDEQATSPEYWGTQLRATVRFSDALATLFADDPGTVLLEVGPGATLTGFARAHRDRPAGGTATDSLPHPKDARDDHRHLLGRLGELWSAGVPVDRTALHPDTGGRVLRLPTYPFRRQRFWVDPDPATAGGAPAADTGAPPAVPAEEWFHTPGWRRLPPHGGPAAPAPDQVWLLLGAELPLGRELADRLAGQGARVVPVTAGEELRRPAADGAWTVDVTDREHYAALLAEAGAASGETLRVVHLWSLTDVPDGPDGGPDGELTPGRLAAARRTGFDSLLALAQGIGDARPAGPVAVDVVCHGVRAVTDEEVLRPENAPLLGACTVIPQEVPGTGCRTLDITGADPYAPAPDTVAALLALVCRPTEEPDLALRGRHWWVRDFDPVKLGEAAGTRLRDGGVYLITGGLGGVGLALAERIAAEVRQPVIGLLGRSGFPAEEDWDAWLAGHGERDATSVRIRRLRELHRLGARTVLLRADVTDRAELAAAVARLRELGPLAGVVHAAGVPSNGMIAGKSPADAGQVLAAKTVGTVLLDEVVAAEPDCAFLLLCSSLTAVLGGPGQSDYCAANAFLDVYAQSRRGRPGTPVWSVAWDTWRGVGMAAGLAERLGGEPEGEPTGHPLLRLVRSAEDSRTYRTTLSTADSWIVDEHRIMGHGLVPGTTYLELVRAAVAGQAAGRDVELRDVLFMMPVVVPDGQTREVYTTVEGDGEELRFTVRSRVPGGGGAWQDHAAGTVRFLAPEPAEPRDLAEVVARLEVTEVLETEADIHRRLKLDKAAQGGPMTFSFGPRWRCLRRIQAGGDRLLVTLELDEAYHGDVAEYGLHPALLDVAGASARIHAQDVYYLPFTYRSLRVLAPLTATVHCDVVLRESADATGETLTCDVEILDPAGRPLVRITDFTIKRINDVEGLLEQVARAAEPPEGDREETGVSVLRALGEGMDERDGAGVFARLLATAAVPEQVVVCARDLGAVRRLARSITPELLAREMAALAPAAGSHPRPDLPTAFVAPSGERERAVAEVWQEVLGIDRVGVHDDFFALGGHSLAAVRIGAQLQSRFGVELDLRNFFDSPTVAGTVALLETAGDRADRAEEAIPVLRRDEPDGPYGPYGPAGAADVAELSDDEVEAELLALLALEDGDGSDGSGDGTGDAAGAGAPA</sequence>
<dbReference type="Pfam" id="PF00550">
    <property type="entry name" value="PP-binding"/>
    <property type="match status" value="1"/>
</dbReference>
<dbReference type="PROSITE" id="PS50075">
    <property type="entry name" value="CARRIER"/>
    <property type="match status" value="1"/>
</dbReference>
<dbReference type="InterPro" id="IPR050091">
    <property type="entry name" value="PKS_NRPS_Biosynth_Enz"/>
</dbReference>
<dbReference type="Pfam" id="PF08659">
    <property type="entry name" value="KR"/>
    <property type="match status" value="1"/>
</dbReference>
<dbReference type="Pfam" id="PF00698">
    <property type="entry name" value="Acyl_transf_1"/>
    <property type="match status" value="1"/>
</dbReference>
<feature type="domain" description="Carrier" evidence="8">
    <location>
        <begin position="1764"/>
        <end position="1839"/>
    </location>
</feature>
<dbReference type="Gene3D" id="3.40.50.1820">
    <property type="entry name" value="alpha/beta hydrolase"/>
    <property type="match status" value="1"/>
</dbReference>
<dbReference type="CDD" id="cd08953">
    <property type="entry name" value="KR_2_SDR_x"/>
    <property type="match status" value="1"/>
</dbReference>
<dbReference type="PROSITE" id="PS52019">
    <property type="entry name" value="PKS_MFAS_DH"/>
    <property type="match status" value="1"/>
</dbReference>
<keyword evidence="3" id="KW-0597">Phosphoprotein</keyword>
<dbReference type="SUPFAM" id="SSF47336">
    <property type="entry name" value="ACP-like"/>
    <property type="match status" value="1"/>
</dbReference>
<dbReference type="InterPro" id="IPR049551">
    <property type="entry name" value="PKS_DH_C"/>
</dbReference>
<dbReference type="InterPro" id="IPR020806">
    <property type="entry name" value="PKS_PP-bd"/>
</dbReference>
<evidence type="ECO:0000256" key="4">
    <source>
        <dbReference type="ARBA" id="ARBA00022679"/>
    </source>
</evidence>
<feature type="region of interest" description="Disordered" evidence="7">
    <location>
        <begin position="1891"/>
        <end position="1913"/>
    </location>
</feature>
<feature type="region of interest" description="C-terminal hotdog fold" evidence="6">
    <location>
        <begin position="1518"/>
        <end position="1665"/>
    </location>
</feature>
<feature type="domain" description="Ketosynthase family 3 (KS3)" evidence="9">
    <location>
        <begin position="1"/>
        <end position="425"/>
    </location>
</feature>
<keyword evidence="5" id="KW-0045">Antibiotic biosynthesis</keyword>
<organism evidence="11 12">
    <name type="scientific">Streptomyces pactum</name>
    <dbReference type="NCBI Taxonomy" id="68249"/>
    <lineage>
        <taxon>Bacteria</taxon>
        <taxon>Bacillati</taxon>
        <taxon>Actinomycetota</taxon>
        <taxon>Actinomycetes</taxon>
        <taxon>Kitasatosporales</taxon>
        <taxon>Streptomycetaceae</taxon>
        <taxon>Streptomyces</taxon>
    </lineage>
</organism>
<dbReference type="SMART" id="SM00825">
    <property type="entry name" value="PKS_KS"/>
    <property type="match status" value="1"/>
</dbReference>
<dbReference type="InterPro" id="IPR016039">
    <property type="entry name" value="Thiolase-like"/>
</dbReference>
<gene>
    <name evidence="11" type="ORF">IHE55_07640</name>
</gene>
<dbReference type="SUPFAM" id="SSF55048">
    <property type="entry name" value="Probable ACP-binding domain of malonyl-CoA ACP transacylase"/>
    <property type="match status" value="1"/>
</dbReference>
<evidence type="ECO:0000313" key="11">
    <source>
        <dbReference type="EMBL" id="MBH5334676.1"/>
    </source>
</evidence>
<feature type="domain" description="PKS/mFAS DH" evidence="10">
    <location>
        <begin position="1376"/>
        <end position="1665"/>
    </location>
</feature>
<dbReference type="Pfam" id="PF21089">
    <property type="entry name" value="PKS_DH_N"/>
    <property type="match status" value="1"/>
</dbReference>
<dbReference type="Proteomes" id="UP000807371">
    <property type="component" value="Unassembled WGS sequence"/>
</dbReference>
<dbReference type="SMART" id="SM00822">
    <property type="entry name" value="PKS_KR"/>
    <property type="match status" value="1"/>
</dbReference>
<evidence type="ECO:0000313" key="12">
    <source>
        <dbReference type="Proteomes" id="UP000807371"/>
    </source>
</evidence>
<dbReference type="InterPro" id="IPR049900">
    <property type="entry name" value="PKS_mFAS_DH"/>
</dbReference>
<dbReference type="InterPro" id="IPR049552">
    <property type="entry name" value="PKS_DH_N"/>
</dbReference>
<dbReference type="SMART" id="SM00826">
    <property type="entry name" value="PKS_DH"/>
    <property type="match status" value="1"/>
</dbReference>
<dbReference type="Gene3D" id="3.10.129.110">
    <property type="entry name" value="Polyketide synthase dehydratase"/>
    <property type="match status" value="1"/>
</dbReference>
<dbReference type="InterPro" id="IPR057326">
    <property type="entry name" value="KR_dom"/>
</dbReference>
<evidence type="ECO:0000259" key="9">
    <source>
        <dbReference type="PROSITE" id="PS52004"/>
    </source>
</evidence>
<feature type="active site" description="Proton donor; for dehydratase activity" evidence="6">
    <location>
        <position position="1584"/>
    </location>
</feature>
<dbReference type="CDD" id="cd00833">
    <property type="entry name" value="PKS"/>
    <property type="match status" value="1"/>
</dbReference>
<feature type="active site" description="Proton acceptor; for dehydratase activity" evidence="6">
    <location>
        <position position="1406"/>
    </location>
</feature>
<dbReference type="InterPro" id="IPR016035">
    <property type="entry name" value="Acyl_Trfase/lysoPLipase"/>
</dbReference>
<dbReference type="InterPro" id="IPR020841">
    <property type="entry name" value="PKS_Beta-ketoAc_synthase_dom"/>
</dbReference>
<dbReference type="InterPro" id="IPR014031">
    <property type="entry name" value="Ketoacyl_synth_C"/>
</dbReference>
<dbReference type="InterPro" id="IPR009081">
    <property type="entry name" value="PP-bd_ACP"/>
</dbReference>
<dbReference type="PROSITE" id="PS52004">
    <property type="entry name" value="KS3_2"/>
    <property type="match status" value="1"/>
</dbReference>
<dbReference type="InterPro" id="IPR001227">
    <property type="entry name" value="Ac_transferase_dom_sf"/>
</dbReference>
<reference evidence="11 12" key="1">
    <citation type="submission" date="2020-09" db="EMBL/GenBank/DDBJ databases">
        <title>Biosynthesis of the nuclear factor of activated T cells inhibitor NFAT-133 and its congeners in Streptomyces pactum.</title>
        <authorList>
            <person name="Zhou W."/>
            <person name="Posri P."/>
            <person name="Abugrain M.E."/>
            <person name="Weisberg A.J."/>
            <person name="Chang J.H."/>
            <person name="Mahmud T."/>
        </authorList>
    </citation>
    <scope>NUCLEOTIDE SEQUENCE [LARGE SCALE GENOMIC DNA]</scope>
    <source>
        <strain evidence="11 12">ATCC 27456</strain>
    </source>
</reference>
<dbReference type="Pfam" id="PF00109">
    <property type="entry name" value="ketoacyl-synt"/>
    <property type="match status" value="1"/>
</dbReference>
<evidence type="ECO:0000256" key="6">
    <source>
        <dbReference type="PROSITE-ProRule" id="PRU01363"/>
    </source>
</evidence>
<dbReference type="PANTHER" id="PTHR43775">
    <property type="entry name" value="FATTY ACID SYNTHASE"/>
    <property type="match status" value="1"/>
</dbReference>
<dbReference type="InterPro" id="IPR029058">
    <property type="entry name" value="AB_hydrolase_fold"/>
</dbReference>
<keyword evidence="2" id="KW-0596">Phosphopantetheine</keyword>
<keyword evidence="4" id="KW-0808">Transferase</keyword>
<dbReference type="Gene3D" id="3.40.47.10">
    <property type="match status" value="1"/>
</dbReference>
<dbReference type="SUPFAM" id="SSF53901">
    <property type="entry name" value="Thiolase-like"/>
    <property type="match status" value="1"/>
</dbReference>
<protein>
    <submittedName>
        <fullName evidence="11">SDR family NAD(P)-dependent oxidoreductase</fullName>
    </submittedName>
</protein>
<evidence type="ECO:0000256" key="5">
    <source>
        <dbReference type="ARBA" id="ARBA00023194"/>
    </source>
</evidence>
<dbReference type="InterPro" id="IPR006162">
    <property type="entry name" value="Ppantetheine_attach_site"/>
</dbReference>
<dbReference type="InterPro" id="IPR016036">
    <property type="entry name" value="Malonyl_transacylase_ACP-bd"/>
</dbReference>
<evidence type="ECO:0000259" key="8">
    <source>
        <dbReference type="PROSITE" id="PS50075"/>
    </source>
</evidence>
<evidence type="ECO:0000256" key="2">
    <source>
        <dbReference type="ARBA" id="ARBA00022450"/>
    </source>
</evidence>
<dbReference type="SUPFAM" id="SSF52151">
    <property type="entry name" value="FabD/lysophospholipase-like"/>
    <property type="match status" value="1"/>
</dbReference>
<keyword evidence="12" id="KW-1185">Reference proteome</keyword>
<dbReference type="PROSITE" id="PS00012">
    <property type="entry name" value="PHOSPHOPANTETHEINE"/>
    <property type="match status" value="1"/>
</dbReference>
<dbReference type="Pfam" id="PF02801">
    <property type="entry name" value="Ketoacyl-synt_C"/>
    <property type="match status" value="1"/>
</dbReference>
<comment type="pathway">
    <text evidence="1">Antibiotic biosynthesis.</text>
</comment>
<dbReference type="InterPro" id="IPR036736">
    <property type="entry name" value="ACP-like_sf"/>
</dbReference>
<evidence type="ECO:0000259" key="10">
    <source>
        <dbReference type="PROSITE" id="PS52019"/>
    </source>
</evidence>
<dbReference type="Gene3D" id="3.40.50.720">
    <property type="entry name" value="NAD(P)-binding Rossmann-like Domain"/>
    <property type="match status" value="1"/>
</dbReference>
<feature type="compositionally biased region" description="Gly residues" evidence="7">
    <location>
        <begin position="1896"/>
        <end position="1907"/>
    </location>
</feature>
<dbReference type="InterPro" id="IPR014030">
    <property type="entry name" value="Ketoacyl_synth_N"/>
</dbReference>
<dbReference type="InterPro" id="IPR013968">
    <property type="entry name" value="PKS_KR"/>
</dbReference>
<dbReference type="Pfam" id="PF14765">
    <property type="entry name" value="PS-DH"/>
    <property type="match status" value="1"/>
</dbReference>
<dbReference type="SMART" id="SM00827">
    <property type="entry name" value="PKS_AT"/>
    <property type="match status" value="1"/>
</dbReference>
<evidence type="ECO:0000256" key="3">
    <source>
        <dbReference type="ARBA" id="ARBA00022553"/>
    </source>
</evidence>
<evidence type="ECO:0000256" key="1">
    <source>
        <dbReference type="ARBA" id="ARBA00004792"/>
    </source>
</evidence>
<dbReference type="SMART" id="SM00823">
    <property type="entry name" value="PKS_PP"/>
    <property type="match status" value="1"/>
</dbReference>
<dbReference type="InterPro" id="IPR020807">
    <property type="entry name" value="PKS_DH"/>
</dbReference>
<dbReference type="Gene3D" id="3.30.70.3290">
    <property type="match status" value="1"/>
</dbReference>
<dbReference type="InterPro" id="IPR042104">
    <property type="entry name" value="PKS_dehydratase_sf"/>
</dbReference>
<proteinExistence type="predicted"/>
<accession>A0ABS0NHJ9</accession>
<dbReference type="InterPro" id="IPR014043">
    <property type="entry name" value="Acyl_transferase_dom"/>
</dbReference>
<dbReference type="Pfam" id="PF16197">
    <property type="entry name" value="KAsynt_C_assoc"/>
    <property type="match status" value="1"/>
</dbReference>
<dbReference type="SUPFAM" id="SSF51735">
    <property type="entry name" value="NAD(P)-binding Rossmann-fold domains"/>
    <property type="match status" value="2"/>
</dbReference>
<dbReference type="InterPro" id="IPR036291">
    <property type="entry name" value="NAD(P)-bd_dom_sf"/>
</dbReference>